<evidence type="ECO:0000259" key="2">
    <source>
        <dbReference type="Pfam" id="PF20013"/>
    </source>
</evidence>
<feature type="compositionally biased region" description="Low complexity" evidence="1">
    <location>
        <begin position="121"/>
        <end position="133"/>
    </location>
</feature>
<gene>
    <name evidence="5" type="primary">LOC110428922</name>
</gene>
<dbReference type="InterPro" id="IPR045401">
    <property type="entry name" value="GAP1-M"/>
</dbReference>
<dbReference type="Pfam" id="PF20014">
    <property type="entry name" value="GAP1-M"/>
    <property type="match status" value="1"/>
</dbReference>
<protein>
    <submittedName>
        <fullName evidence="5">Uncharacterized protein LOC110428922</fullName>
    </submittedName>
</protein>
<dbReference type="Proteomes" id="UP000504621">
    <property type="component" value="Unplaced"/>
</dbReference>
<feature type="compositionally biased region" description="Basic residues" evidence="1">
    <location>
        <begin position="93"/>
        <end position="105"/>
    </location>
</feature>
<evidence type="ECO:0000256" key="1">
    <source>
        <dbReference type="SAM" id="MobiDB-lite"/>
    </source>
</evidence>
<organism evidence="4 5">
    <name type="scientific">Herrania umbratica</name>
    <dbReference type="NCBI Taxonomy" id="108875"/>
    <lineage>
        <taxon>Eukaryota</taxon>
        <taxon>Viridiplantae</taxon>
        <taxon>Streptophyta</taxon>
        <taxon>Embryophyta</taxon>
        <taxon>Tracheophyta</taxon>
        <taxon>Spermatophyta</taxon>
        <taxon>Magnoliopsida</taxon>
        <taxon>eudicotyledons</taxon>
        <taxon>Gunneridae</taxon>
        <taxon>Pentapetalae</taxon>
        <taxon>rosids</taxon>
        <taxon>malvids</taxon>
        <taxon>Malvales</taxon>
        <taxon>Malvaceae</taxon>
        <taxon>Byttnerioideae</taxon>
        <taxon>Herrania</taxon>
    </lineage>
</organism>
<dbReference type="RefSeq" id="XP_021300519.1">
    <property type="nucleotide sequence ID" value="XM_021444844.1"/>
</dbReference>
<evidence type="ECO:0000313" key="4">
    <source>
        <dbReference type="Proteomes" id="UP000504621"/>
    </source>
</evidence>
<accession>A0A6J1BQH4</accession>
<proteinExistence type="predicted"/>
<feature type="compositionally biased region" description="Basic and acidic residues" evidence="1">
    <location>
        <begin position="20"/>
        <end position="32"/>
    </location>
</feature>
<reference evidence="5" key="1">
    <citation type="submission" date="2025-08" db="UniProtKB">
        <authorList>
            <consortium name="RefSeq"/>
        </authorList>
    </citation>
    <scope>IDENTIFICATION</scope>
    <source>
        <tissue evidence="5">Leaf</tissue>
    </source>
</reference>
<evidence type="ECO:0000259" key="3">
    <source>
        <dbReference type="Pfam" id="PF20014"/>
    </source>
</evidence>
<dbReference type="AlphaFoldDB" id="A0A6J1BQH4"/>
<feature type="domain" description="GTPase-associated protein 1 middle" evidence="3">
    <location>
        <begin position="314"/>
        <end position="388"/>
    </location>
</feature>
<dbReference type="Pfam" id="PF20013">
    <property type="entry name" value="GAP1-N2"/>
    <property type="match status" value="1"/>
</dbReference>
<name>A0A6J1BQH4_9ROSI</name>
<dbReference type="GeneID" id="110428922"/>
<feature type="non-terminal residue" evidence="5">
    <location>
        <position position="514"/>
    </location>
</feature>
<evidence type="ECO:0000313" key="5">
    <source>
        <dbReference type="RefSeq" id="XP_021300519.1"/>
    </source>
</evidence>
<feature type="compositionally biased region" description="Low complexity" evidence="1">
    <location>
        <begin position="33"/>
        <end position="58"/>
    </location>
</feature>
<feature type="region of interest" description="Disordered" evidence="1">
    <location>
        <begin position="1"/>
        <end position="139"/>
    </location>
</feature>
<keyword evidence="4" id="KW-1185">Reference proteome</keyword>
<feature type="non-terminal residue" evidence="5">
    <location>
        <position position="1"/>
    </location>
</feature>
<dbReference type="InterPro" id="IPR045402">
    <property type="entry name" value="GAP1-N2"/>
</dbReference>
<sequence>AAAAALRARAPPEPARPPHRRDAADRVADRPAEPAAVRAGAPPRPVAAALPRRAPAAGRARRRRRPAERALRPAGARCRRAPSRVVGGGPRPGRLRAALRRHLRRAAGERRPARPAPGRPAPGADRAALGAAAMTREHRPERFAQLTYTSSDGGDRPGGWGVQDVAGTLDAPERAALTRRIVPRFVPVPGLPAYPAPEQLAARPARVVHAPAGPGTAYWHTVACGTDAHGRPGNVFVHVLLDRGPPATEATGSPVRPADLAASGSWLRPFGHAEVATTALRTVPAPPWTAEPGRAAVLDFLFAEGGAGIATLCLLLDALDAALRGGRPVVLGPAAMDRAPLWIAAADHLMSLGAARRCGWSTYERVPHAGEWPADLHLVAVPAADLAAMSAGSAPSATVLDEDEEVPRADLGDAPRTTRHGEQVAVTPWSVMAFVVLAERAGAEALLSRMDAAGAAVPEATHPAWAMAMAIAQAPDLAPDAVPAACAVLSSTTPPSVAVRHPALYDDVLALVSR</sequence>
<feature type="domain" description="GTPase-associated protein 1 N-terminal" evidence="2">
    <location>
        <begin position="143"/>
        <end position="273"/>
    </location>
</feature>